<evidence type="ECO:0000313" key="3">
    <source>
        <dbReference type="Proteomes" id="UP000070134"/>
    </source>
</evidence>
<sequence length="119" mass="11583">MLSALEADLAASERLLGGPPVGGPPVGGPPVGGPPAGGHDAGRPARAGLPPAVVRWAPPPGLGPLPEPLAARARALEAAQRDLAARLAAARSNAAGHLAALRAVPSARQGAPVYLDVTG</sequence>
<evidence type="ECO:0000256" key="1">
    <source>
        <dbReference type="SAM" id="MobiDB-lite"/>
    </source>
</evidence>
<organism evidence="2 3">
    <name type="scientific">Sinomonas atrocyanea</name>
    <dbReference type="NCBI Taxonomy" id="37927"/>
    <lineage>
        <taxon>Bacteria</taxon>
        <taxon>Bacillati</taxon>
        <taxon>Actinomycetota</taxon>
        <taxon>Actinomycetes</taxon>
        <taxon>Micrococcales</taxon>
        <taxon>Micrococcaceae</taxon>
        <taxon>Sinomonas</taxon>
    </lineage>
</organism>
<accession>A0A126ZWZ2</accession>
<keyword evidence="3" id="KW-1185">Reference proteome</keyword>
<dbReference type="EMBL" id="CP014518">
    <property type="protein sequence ID" value="AMM31406.1"/>
    <property type="molecule type" value="Genomic_DNA"/>
</dbReference>
<evidence type="ECO:0000313" key="2">
    <source>
        <dbReference type="EMBL" id="AMM31406.1"/>
    </source>
</evidence>
<reference evidence="2 3" key="1">
    <citation type="submission" date="2016-02" db="EMBL/GenBank/DDBJ databases">
        <title>Complete genome of Sinomonas atrocyanea KCTC 3377.</title>
        <authorList>
            <person name="Kim K.M."/>
        </authorList>
    </citation>
    <scope>NUCLEOTIDE SEQUENCE [LARGE SCALE GENOMIC DNA]</scope>
    <source>
        <strain evidence="2 3">KCTC 3377</strain>
    </source>
</reference>
<gene>
    <name evidence="2" type="ORF">SA2016_0716</name>
</gene>
<dbReference type="Proteomes" id="UP000070134">
    <property type="component" value="Chromosome"/>
</dbReference>
<dbReference type="STRING" id="37927.SA2016_0716"/>
<dbReference type="KEGG" id="satk:SA2016_0716"/>
<dbReference type="PATRIC" id="fig|37927.3.peg.736"/>
<proteinExistence type="predicted"/>
<protein>
    <submittedName>
        <fullName evidence="2">Uncharacterized protein</fullName>
    </submittedName>
</protein>
<feature type="region of interest" description="Disordered" evidence="1">
    <location>
        <begin position="13"/>
        <end position="51"/>
    </location>
</feature>
<dbReference type="AlphaFoldDB" id="A0A126ZWZ2"/>
<feature type="compositionally biased region" description="Pro residues" evidence="1">
    <location>
        <begin position="21"/>
        <end position="33"/>
    </location>
</feature>
<name>A0A126ZWZ2_9MICC</name>